<dbReference type="Gene3D" id="3.30.70.330">
    <property type="match status" value="1"/>
</dbReference>
<dbReference type="Pfam" id="PF00076">
    <property type="entry name" value="RRM_1"/>
    <property type="match status" value="1"/>
</dbReference>
<dbReference type="EMBL" id="CAUYUJ010016837">
    <property type="protein sequence ID" value="CAK0869293.1"/>
    <property type="molecule type" value="Genomic_DNA"/>
</dbReference>
<comment type="caution">
    <text evidence="3">The sequence shown here is derived from an EMBL/GenBank/DDBJ whole genome shotgun (WGS) entry which is preliminary data.</text>
</comment>
<protein>
    <recommendedName>
        <fullName evidence="2">RRM domain-containing protein</fullName>
    </recommendedName>
</protein>
<accession>A0ABN9V8K4</accession>
<dbReference type="PROSITE" id="PS50102">
    <property type="entry name" value="RRM"/>
    <property type="match status" value="1"/>
</dbReference>
<name>A0ABN9V8K4_9DINO</name>
<evidence type="ECO:0000313" key="3">
    <source>
        <dbReference type="EMBL" id="CAK0869293.1"/>
    </source>
</evidence>
<evidence type="ECO:0000313" key="4">
    <source>
        <dbReference type="Proteomes" id="UP001189429"/>
    </source>
</evidence>
<sequence>MFAGSVFVVPQQSANASRACQRIESLPTFWEPRPQLSRPMAYNKVFIGQLARGVPQKDLRARLADCGAADGIEEIHIAREQRNFPGRRAVAFVCYESAEQAAAAVALTGSWWPTVPIFRASRERLENVFSAR</sequence>
<dbReference type="InterPro" id="IPR012677">
    <property type="entry name" value="Nucleotide-bd_a/b_plait_sf"/>
</dbReference>
<organism evidence="3 4">
    <name type="scientific">Prorocentrum cordatum</name>
    <dbReference type="NCBI Taxonomy" id="2364126"/>
    <lineage>
        <taxon>Eukaryota</taxon>
        <taxon>Sar</taxon>
        <taxon>Alveolata</taxon>
        <taxon>Dinophyceae</taxon>
        <taxon>Prorocentrales</taxon>
        <taxon>Prorocentraceae</taxon>
        <taxon>Prorocentrum</taxon>
    </lineage>
</organism>
<feature type="domain" description="RRM" evidence="2">
    <location>
        <begin position="43"/>
        <end position="132"/>
    </location>
</feature>
<proteinExistence type="predicted"/>
<dbReference type="SUPFAM" id="SSF54928">
    <property type="entry name" value="RNA-binding domain, RBD"/>
    <property type="match status" value="1"/>
</dbReference>
<gene>
    <name evidence="3" type="ORF">PCOR1329_LOCUS55699</name>
</gene>
<evidence type="ECO:0000259" key="2">
    <source>
        <dbReference type="PROSITE" id="PS50102"/>
    </source>
</evidence>
<dbReference type="Proteomes" id="UP001189429">
    <property type="component" value="Unassembled WGS sequence"/>
</dbReference>
<evidence type="ECO:0000256" key="1">
    <source>
        <dbReference type="PROSITE-ProRule" id="PRU00176"/>
    </source>
</evidence>
<keyword evidence="4" id="KW-1185">Reference proteome</keyword>
<reference evidence="3" key="1">
    <citation type="submission" date="2023-10" db="EMBL/GenBank/DDBJ databases">
        <authorList>
            <person name="Chen Y."/>
            <person name="Shah S."/>
            <person name="Dougan E. K."/>
            <person name="Thang M."/>
            <person name="Chan C."/>
        </authorList>
    </citation>
    <scope>NUCLEOTIDE SEQUENCE [LARGE SCALE GENOMIC DNA]</scope>
</reference>
<keyword evidence="1" id="KW-0694">RNA-binding</keyword>
<dbReference type="CDD" id="cd00590">
    <property type="entry name" value="RRM_SF"/>
    <property type="match status" value="1"/>
</dbReference>
<dbReference type="InterPro" id="IPR035979">
    <property type="entry name" value="RBD_domain_sf"/>
</dbReference>
<dbReference type="InterPro" id="IPR000504">
    <property type="entry name" value="RRM_dom"/>
</dbReference>